<organism evidence="1 2">
    <name type="scientific">Legionella santicrucis</name>
    <dbReference type="NCBI Taxonomy" id="45074"/>
    <lineage>
        <taxon>Bacteria</taxon>
        <taxon>Pseudomonadati</taxon>
        <taxon>Pseudomonadota</taxon>
        <taxon>Gammaproteobacteria</taxon>
        <taxon>Legionellales</taxon>
        <taxon>Legionellaceae</taxon>
        <taxon>Legionella</taxon>
    </lineage>
</organism>
<dbReference type="GO" id="GO:0106300">
    <property type="term" value="P:protein-DNA covalent cross-linking repair"/>
    <property type="evidence" value="ECO:0007669"/>
    <property type="project" value="InterPro"/>
</dbReference>
<gene>
    <name evidence="1" type="ORF">Lsan_0387</name>
</gene>
<dbReference type="InterPro" id="IPR003738">
    <property type="entry name" value="SRAP"/>
</dbReference>
<dbReference type="Pfam" id="PF02586">
    <property type="entry name" value="SRAP"/>
    <property type="match status" value="1"/>
</dbReference>
<protein>
    <recommendedName>
        <fullName evidence="3">Abasic site processing protein</fullName>
    </recommendedName>
</protein>
<dbReference type="STRING" id="45074.Lsan_0387"/>
<dbReference type="PATRIC" id="fig|45074.5.peg.409"/>
<dbReference type="GO" id="GO:0003697">
    <property type="term" value="F:single-stranded DNA binding"/>
    <property type="evidence" value="ECO:0007669"/>
    <property type="project" value="InterPro"/>
</dbReference>
<dbReference type="EMBL" id="LNYU01000009">
    <property type="protein sequence ID" value="KTD66442.1"/>
    <property type="molecule type" value="Genomic_DNA"/>
</dbReference>
<dbReference type="InterPro" id="IPR036590">
    <property type="entry name" value="SRAP-like"/>
</dbReference>
<accession>A0A0W0ZBW6</accession>
<evidence type="ECO:0008006" key="3">
    <source>
        <dbReference type="Google" id="ProtNLM"/>
    </source>
</evidence>
<dbReference type="AlphaFoldDB" id="A0A0W0ZBW6"/>
<evidence type="ECO:0000313" key="2">
    <source>
        <dbReference type="Proteomes" id="UP000054703"/>
    </source>
</evidence>
<dbReference type="Proteomes" id="UP000054703">
    <property type="component" value="Unassembled WGS sequence"/>
</dbReference>
<reference evidence="1 2" key="1">
    <citation type="submission" date="2015-11" db="EMBL/GenBank/DDBJ databases">
        <title>Genomic analysis of 38 Legionella species identifies large and diverse effector repertoires.</title>
        <authorList>
            <person name="Burstein D."/>
            <person name="Amaro F."/>
            <person name="Zusman T."/>
            <person name="Lifshitz Z."/>
            <person name="Cohen O."/>
            <person name="Gilbert J.A."/>
            <person name="Pupko T."/>
            <person name="Shuman H.A."/>
            <person name="Segal G."/>
        </authorList>
    </citation>
    <scope>NUCLEOTIDE SEQUENCE [LARGE SCALE GENOMIC DNA]</scope>
    <source>
        <strain evidence="1 2">SC-63-C7</strain>
    </source>
</reference>
<dbReference type="Gene3D" id="3.90.1680.10">
    <property type="entry name" value="SOS response associated peptidase-like"/>
    <property type="match status" value="1"/>
</dbReference>
<proteinExistence type="predicted"/>
<sequence length="65" mass="7456">MCGRFAYVASYHKLKYQFHLSNSIEITPRFNIAPGAELVCLVEIEAHEIQSVLLHWGLLPSWGNR</sequence>
<keyword evidence="2" id="KW-1185">Reference proteome</keyword>
<name>A0A0W0ZBW6_9GAMM</name>
<dbReference type="SUPFAM" id="SSF143081">
    <property type="entry name" value="BB1717-like"/>
    <property type="match status" value="1"/>
</dbReference>
<evidence type="ECO:0000313" key="1">
    <source>
        <dbReference type="EMBL" id="KTD66442.1"/>
    </source>
</evidence>
<comment type="caution">
    <text evidence="1">The sequence shown here is derived from an EMBL/GenBank/DDBJ whole genome shotgun (WGS) entry which is preliminary data.</text>
</comment>